<dbReference type="VEuPathDB" id="ToxoDB:cyc_07516"/>
<comment type="caution">
    <text evidence="1">The sequence shown here is derived from an EMBL/GenBank/DDBJ whole genome shotgun (WGS) entry which is preliminary data.</text>
</comment>
<evidence type="ECO:0000313" key="1">
    <source>
        <dbReference type="EMBL" id="OEH76551.1"/>
    </source>
</evidence>
<dbReference type="VEuPathDB" id="ToxoDB:LOC34623467"/>
<dbReference type="SUPFAM" id="SSF53474">
    <property type="entry name" value="alpha/beta-Hydrolases"/>
    <property type="match status" value="1"/>
</dbReference>
<dbReference type="InterPro" id="IPR029058">
    <property type="entry name" value="AB_hydrolase_fold"/>
</dbReference>
<proteinExistence type="predicted"/>
<dbReference type="OrthoDB" id="2498029at2759"/>
<dbReference type="InterPro" id="IPR022742">
    <property type="entry name" value="Hydrolase_4"/>
</dbReference>
<sequence>MRKKQLHKVPLLGDNIYPLDGSPDSASITNNQGLKLAVYSWQVDDPKAAILLVHGVQTHARFEFLRHLQPGEPDLPLPDAPAGTHKTEGSAGMATNTTPEGSGLSHQYARWCIYEGSWVHQLNAIGCSVYAVDLESFGFSEGWKGRRCSVERLDNLALDVICFAEYVEKDLSRRAKGAAPPPMFLMGISMGGFSVVRALELMGKCNHSLIRAGSASPDENQARLAGCIALAPMLSVEKASSGALNKSLAKIGGILSRLAPHLGVAKLHPARFPWIDFQKDEDPLVTSPLRLPCRLALEALASIPKVHADAQFIPDHLRVLIIHAEQDTLVEPAGSIRFHNESAKHITERQLLLLQGDRGHYLIIEPENSELIAKIIEWINV</sequence>
<dbReference type="Gene3D" id="3.40.50.1820">
    <property type="entry name" value="alpha/beta hydrolase"/>
    <property type="match status" value="1"/>
</dbReference>
<accession>A0A1D3CZD7</accession>
<dbReference type="PANTHER" id="PTHR11614">
    <property type="entry name" value="PHOSPHOLIPASE-RELATED"/>
    <property type="match status" value="1"/>
</dbReference>
<evidence type="ECO:0000313" key="2">
    <source>
        <dbReference type="Proteomes" id="UP000095192"/>
    </source>
</evidence>
<dbReference type="Pfam" id="PF12146">
    <property type="entry name" value="Hydrolase_4"/>
    <property type="match status" value="1"/>
</dbReference>
<gene>
    <name evidence="1" type="ORF">cyc_07516</name>
</gene>
<protein>
    <submittedName>
        <fullName evidence="1">Uncharacterized protein</fullName>
    </submittedName>
</protein>
<keyword evidence="2" id="KW-1185">Reference proteome</keyword>
<dbReference type="AlphaFoldDB" id="A0A1D3CZD7"/>
<reference evidence="1 2" key="1">
    <citation type="journal article" date="2016" name="BMC Genomics">
        <title>Comparative genomics reveals Cyclospora cayetanensis possesses coccidia-like metabolism and invasion components but unique surface antigens.</title>
        <authorList>
            <person name="Liu S."/>
            <person name="Wang L."/>
            <person name="Zheng H."/>
            <person name="Xu Z."/>
            <person name="Roellig D.M."/>
            <person name="Li N."/>
            <person name="Frace M.A."/>
            <person name="Tang K."/>
            <person name="Arrowood M.J."/>
            <person name="Moss D.M."/>
            <person name="Zhang L."/>
            <person name="Feng Y."/>
            <person name="Xiao L."/>
        </authorList>
    </citation>
    <scope>NUCLEOTIDE SEQUENCE [LARGE SCALE GENOMIC DNA]</scope>
    <source>
        <strain evidence="1 2">CHN_HEN01</strain>
    </source>
</reference>
<organism evidence="1 2">
    <name type="scientific">Cyclospora cayetanensis</name>
    <dbReference type="NCBI Taxonomy" id="88456"/>
    <lineage>
        <taxon>Eukaryota</taxon>
        <taxon>Sar</taxon>
        <taxon>Alveolata</taxon>
        <taxon>Apicomplexa</taxon>
        <taxon>Conoidasida</taxon>
        <taxon>Coccidia</taxon>
        <taxon>Eucoccidiorida</taxon>
        <taxon>Eimeriorina</taxon>
        <taxon>Eimeriidae</taxon>
        <taxon>Cyclospora</taxon>
    </lineage>
</organism>
<dbReference type="InterPro" id="IPR051044">
    <property type="entry name" value="MAG_DAG_Lipase"/>
</dbReference>
<name>A0A1D3CZD7_9EIME</name>
<dbReference type="EMBL" id="JROU02001416">
    <property type="protein sequence ID" value="OEH76551.1"/>
    <property type="molecule type" value="Genomic_DNA"/>
</dbReference>
<dbReference type="GeneID" id="34623467"/>
<dbReference type="Proteomes" id="UP000095192">
    <property type="component" value="Unassembled WGS sequence"/>
</dbReference>